<sequence length="432" mass="50867">MVKNKYLDEDLKDELVKIIQSCNINFLIGAGFSAGLLKPLGNLEKTIEIIKQNPSNPKNIVLESYMYWKFFEESMYPICDEVNKENLKYQIEFFKLWLDILNERQSSILPKQINVFTTNYDIILEFSMENKFIDYNDGFSGRINPYFVTSNYNKLFYKQALFTNRKSEIPIFNIFKIHGSLTWGTDSHNRDKIIYQDYRKVLKGFFDYNNGLFTKSSEKDNIGSVISVYEKISKCSWDDLNKDFLDNAIADIKYTNEELKDKYIPFIERYKDTFKIVNPTKAKFCDTIVNKNYYELIRIYCNEIEKENCILFVLGFSFNDEHIEDITKRSLNNASLIIIIFAYSKRDRDNFNEKFEQFNNVMIVGLSEWDKDTLDGSVYIDDTKTKEDGKVKEEEETKEEVAVTISKEKTEESNLGIEKLNEFLINVLKGDR</sequence>
<reference evidence="1 2" key="1">
    <citation type="submission" date="2017-02" db="EMBL/GenBank/DDBJ databases">
        <title>Genome sequence of Clostridium beijerinckii Br21.</title>
        <authorList>
            <person name="Fonseca B.C."/>
            <person name="Guazzaroni M.E."/>
            <person name="Riano-Pachon D.M."/>
            <person name="Reginatto V."/>
        </authorList>
    </citation>
    <scope>NUCLEOTIDE SEQUENCE [LARGE SCALE GENOMIC DNA]</scope>
    <source>
        <strain evidence="1 2">Br21</strain>
    </source>
</reference>
<organism evidence="1 2">
    <name type="scientific">Clostridium beijerinckii</name>
    <name type="common">Clostridium MP</name>
    <dbReference type="NCBI Taxonomy" id="1520"/>
    <lineage>
        <taxon>Bacteria</taxon>
        <taxon>Bacillati</taxon>
        <taxon>Bacillota</taxon>
        <taxon>Clostridia</taxon>
        <taxon>Eubacteriales</taxon>
        <taxon>Clostridiaceae</taxon>
        <taxon>Clostridium</taxon>
    </lineage>
</organism>
<comment type="caution">
    <text evidence="1">The sequence shown here is derived from an EMBL/GenBank/DDBJ whole genome shotgun (WGS) entry which is preliminary data.</text>
</comment>
<protein>
    <recommendedName>
        <fullName evidence="3">SIR2-like domain-containing protein</fullName>
    </recommendedName>
</protein>
<accession>A0A1S9N6H1</accession>
<evidence type="ECO:0000313" key="2">
    <source>
        <dbReference type="Proteomes" id="UP000190959"/>
    </source>
</evidence>
<evidence type="ECO:0000313" key="1">
    <source>
        <dbReference type="EMBL" id="OOP73146.1"/>
    </source>
</evidence>
<dbReference type="RefSeq" id="WP_078115298.1">
    <property type="nucleotide sequence ID" value="NZ_MWMH01000003.1"/>
</dbReference>
<dbReference type="EMBL" id="MWMH01000003">
    <property type="protein sequence ID" value="OOP73146.1"/>
    <property type="molecule type" value="Genomic_DNA"/>
</dbReference>
<proteinExistence type="predicted"/>
<dbReference type="AlphaFoldDB" id="A0A1S9N6H1"/>
<dbReference type="Proteomes" id="UP000190959">
    <property type="component" value="Unassembled WGS sequence"/>
</dbReference>
<gene>
    <name evidence="1" type="ORF">CBEIBR21_08895</name>
</gene>
<evidence type="ECO:0008006" key="3">
    <source>
        <dbReference type="Google" id="ProtNLM"/>
    </source>
</evidence>
<name>A0A1S9N6H1_CLOBE</name>